<dbReference type="InterPro" id="IPR036188">
    <property type="entry name" value="FAD/NAD-bd_sf"/>
</dbReference>
<gene>
    <name evidence="2" type="ORF">AQ490_12760</name>
</gene>
<dbReference type="AlphaFoldDB" id="A0A0T6LL36"/>
<dbReference type="Gene3D" id="3.50.50.60">
    <property type="entry name" value="FAD/NAD(P)-binding domain"/>
    <property type="match status" value="1"/>
</dbReference>
<feature type="domain" description="Amine oxidase" evidence="1">
    <location>
        <begin position="17"/>
        <end position="420"/>
    </location>
</feature>
<organism evidence="2 3">
    <name type="scientific">Wenjunlia vitaminophila</name>
    <name type="common">Streptomyces vitaminophilus</name>
    <dbReference type="NCBI Taxonomy" id="76728"/>
    <lineage>
        <taxon>Bacteria</taxon>
        <taxon>Bacillati</taxon>
        <taxon>Actinomycetota</taxon>
        <taxon>Actinomycetes</taxon>
        <taxon>Kitasatosporales</taxon>
        <taxon>Streptomycetaceae</taxon>
        <taxon>Wenjunlia</taxon>
    </lineage>
</organism>
<reference evidence="2 3" key="1">
    <citation type="submission" date="2015-10" db="EMBL/GenBank/DDBJ databases">
        <title>Draft genome sequence of pyrrolomycin-producing Streptomyces vitaminophilus.</title>
        <authorList>
            <person name="Graham D.E."/>
            <person name="Mahan K.M."/>
            <person name="Klingeman D.M."/>
            <person name="Hettich R.L."/>
            <person name="Parry R.J."/>
        </authorList>
    </citation>
    <scope>NUCLEOTIDE SEQUENCE [LARGE SCALE GENOMIC DNA]</scope>
    <source>
        <strain evidence="2 3">ATCC 31673</strain>
    </source>
</reference>
<evidence type="ECO:0000313" key="2">
    <source>
        <dbReference type="EMBL" id="KRV46728.1"/>
    </source>
</evidence>
<dbReference type="GO" id="GO:0016491">
    <property type="term" value="F:oxidoreductase activity"/>
    <property type="evidence" value="ECO:0007669"/>
    <property type="project" value="InterPro"/>
</dbReference>
<name>A0A0T6LL36_WENVI</name>
<keyword evidence="3" id="KW-1185">Reference proteome</keyword>
<dbReference type="InterPro" id="IPR002937">
    <property type="entry name" value="Amino_oxidase"/>
</dbReference>
<dbReference type="Pfam" id="PF01593">
    <property type="entry name" value="Amino_oxidase"/>
    <property type="match status" value="1"/>
</dbReference>
<evidence type="ECO:0000259" key="1">
    <source>
        <dbReference type="Pfam" id="PF01593"/>
    </source>
</evidence>
<dbReference type="OrthoDB" id="9767561at2"/>
<dbReference type="SUPFAM" id="SSF51905">
    <property type="entry name" value="FAD/NAD(P)-binding domain"/>
    <property type="match status" value="1"/>
</dbReference>
<proteinExistence type="predicted"/>
<sequence>MLNHARHADVVVVGAGLAGLSAAHHVVAAGLTVIVLEGSDRIGGRMATDTVDGFRLDPGNHLLNTSFPELHRTPGLAGLRMRQLSPGVLVRGGGRNYRVFGDQRRARDSLSLLIGGSRTPFSATLERARLGATLARLAGTSTARLLARPETTTAEALAARGFSPRMVDGFLRPLLAALLSDPALTTSSRCADLVLRGFARGRLCVPEGGSASVPELLAKALPPGSLHLGRNVTSVSTNEVAVDGHPAVRCRAVVVATGARRAAGLLPGLHVPEFHPVTTLHHAVAEAPLREPALVLAADRRGPVAYSVVASEVDPGCALDGRALVSSTVLGPLPGGRVADAERLDREVRGHLADLYGTDTDGWELMALRHERDAVPAMRAPHHVRRPVRLLSGLYVCGDHRDISTAQGALYSGRRAAHHLLRDLGVRFRPEDTQRNLAAA</sequence>
<comment type="caution">
    <text evidence="2">The sequence shown here is derived from an EMBL/GenBank/DDBJ whole genome shotgun (WGS) entry which is preliminary data.</text>
</comment>
<dbReference type="PANTHER" id="PTHR42841">
    <property type="entry name" value="AMINE OXIDASE"/>
    <property type="match status" value="1"/>
</dbReference>
<dbReference type="STRING" id="76728.AQ490_12760"/>
<dbReference type="eggNOG" id="COG1232">
    <property type="taxonomic scope" value="Bacteria"/>
</dbReference>
<accession>A0A0T6LL36</accession>
<dbReference type="EMBL" id="LLZU01000039">
    <property type="protein sequence ID" value="KRV46728.1"/>
    <property type="molecule type" value="Genomic_DNA"/>
</dbReference>
<dbReference type="Proteomes" id="UP000050867">
    <property type="component" value="Unassembled WGS sequence"/>
</dbReference>
<protein>
    <submittedName>
        <fullName evidence="2">Oxidoreductase</fullName>
    </submittedName>
</protein>
<evidence type="ECO:0000313" key="3">
    <source>
        <dbReference type="Proteomes" id="UP000050867"/>
    </source>
</evidence>
<dbReference type="RefSeq" id="WP_026219882.1">
    <property type="nucleotide sequence ID" value="NZ_LLZU01000039.1"/>
</dbReference>